<sequence length="142" mass="16022">MNNRIHAFIKCSAVAACLSLTSLSHADVKSMNQFYNNPTSAPKVTRCKGDVYCNAFYALSKQWQVIPKHYKLSGYQLRSFIEDNDGEGLSRGFAPPQQDRAYQILEAGEKVFNEKARNDADRLVYVKGLAVLHYIDRGQNSK</sequence>
<dbReference type="Proteomes" id="UP000018417">
    <property type="component" value="Unassembled WGS sequence"/>
</dbReference>
<dbReference type="PATRIC" id="fig|1217649.3.peg.762"/>
<evidence type="ECO:0000313" key="2">
    <source>
        <dbReference type="EMBL" id="ENW05947.1"/>
    </source>
</evidence>
<feature type="chain" id="PRO_5004141402" evidence="1">
    <location>
        <begin position="27"/>
        <end position="142"/>
    </location>
</feature>
<keyword evidence="1" id="KW-0732">Signal</keyword>
<protein>
    <submittedName>
        <fullName evidence="2">Uncharacterized protein</fullName>
    </submittedName>
</protein>
<feature type="signal peptide" evidence="1">
    <location>
        <begin position="1"/>
        <end position="26"/>
    </location>
</feature>
<proteinExistence type="predicted"/>
<reference evidence="2 3" key="1">
    <citation type="submission" date="2013-02" db="EMBL/GenBank/DDBJ databases">
        <title>The Genome Sequence of Acinetobacter beijerinckii ANC 3835.</title>
        <authorList>
            <consortium name="The Broad Institute Genome Sequencing Platform"/>
            <consortium name="The Broad Institute Genome Sequencing Center for Infectious Disease"/>
            <person name="Cerqueira G."/>
            <person name="Feldgarden M."/>
            <person name="Courvalin P."/>
            <person name="Perichon B."/>
            <person name="Grillot-Courvalin C."/>
            <person name="Clermont D."/>
            <person name="Rocha E."/>
            <person name="Yoon E.-J."/>
            <person name="Nemec A."/>
            <person name="Walker B."/>
            <person name="Young S.K."/>
            <person name="Zeng Q."/>
            <person name="Gargeya S."/>
            <person name="Fitzgerald M."/>
            <person name="Haas B."/>
            <person name="Abouelleil A."/>
            <person name="Alvarado L."/>
            <person name="Arachchi H.M."/>
            <person name="Berlin A.M."/>
            <person name="Chapman S.B."/>
            <person name="Dewar J."/>
            <person name="Goldberg J."/>
            <person name="Griggs A."/>
            <person name="Gujja S."/>
            <person name="Hansen M."/>
            <person name="Howarth C."/>
            <person name="Imamovic A."/>
            <person name="Larimer J."/>
            <person name="McCowan C."/>
            <person name="Murphy C."/>
            <person name="Neiman D."/>
            <person name="Pearson M."/>
            <person name="Priest M."/>
            <person name="Roberts A."/>
            <person name="Saif S."/>
            <person name="Shea T."/>
            <person name="Sisk P."/>
            <person name="Sykes S."/>
            <person name="Wortman J."/>
            <person name="Nusbaum C."/>
            <person name="Birren B."/>
        </authorList>
    </citation>
    <scope>NUCLEOTIDE SEQUENCE [LARGE SCALE GENOMIC DNA]</scope>
    <source>
        <strain evidence="2 3">ANC 3835</strain>
    </source>
</reference>
<comment type="caution">
    <text evidence="2">The sequence shown here is derived from an EMBL/GenBank/DDBJ whole genome shotgun (WGS) entry which is preliminary data.</text>
</comment>
<name>N9E6X5_9GAMM</name>
<dbReference type="AlphaFoldDB" id="N9E6X5"/>
<gene>
    <name evidence="2" type="ORF">F934_00803</name>
</gene>
<organism evidence="2 3">
    <name type="scientific">Acinetobacter beijerinckii ANC 3835</name>
    <dbReference type="NCBI Taxonomy" id="1217649"/>
    <lineage>
        <taxon>Bacteria</taxon>
        <taxon>Pseudomonadati</taxon>
        <taxon>Pseudomonadota</taxon>
        <taxon>Gammaproteobacteria</taxon>
        <taxon>Moraxellales</taxon>
        <taxon>Moraxellaceae</taxon>
        <taxon>Acinetobacter</taxon>
    </lineage>
</organism>
<dbReference type="OrthoDB" id="6692414at2"/>
<dbReference type="HOGENOM" id="CLU_1850843_0_0_6"/>
<evidence type="ECO:0000313" key="3">
    <source>
        <dbReference type="Proteomes" id="UP000018417"/>
    </source>
</evidence>
<accession>N9E6X5</accession>
<dbReference type="EMBL" id="APQK01000009">
    <property type="protein sequence ID" value="ENW05947.1"/>
    <property type="molecule type" value="Genomic_DNA"/>
</dbReference>
<evidence type="ECO:0000256" key="1">
    <source>
        <dbReference type="SAM" id="SignalP"/>
    </source>
</evidence>
<dbReference type="RefSeq" id="WP_005052386.1">
    <property type="nucleotide sequence ID" value="NZ_KB849758.1"/>
</dbReference>